<name>A0A0A9B219_ARUDO</name>
<reference evidence="1" key="1">
    <citation type="submission" date="2014-09" db="EMBL/GenBank/DDBJ databases">
        <authorList>
            <person name="Magalhaes I.L.F."/>
            <person name="Oliveira U."/>
            <person name="Santos F.R."/>
            <person name="Vidigal T.H.D.A."/>
            <person name="Brescovit A.D."/>
            <person name="Santos A.J."/>
        </authorList>
    </citation>
    <scope>NUCLEOTIDE SEQUENCE</scope>
    <source>
        <tissue evidence="1">Shoot tissue taken approximately 20 cm above the soil surface</tissue>
    </source>
</reference>
<reference evidence="1" key="2">
    <citation type="journal article" date="2015" name="Data Brief">
        <title>Shoot transcriptome of the giant reed, Arundo donax.</title>
        <authorList>
            <person name="Barrero R.A."/>
            <person name="Guerrero F.D."/>
            <person name="Moolhuijzen P."/>
            <person name="Goolsby J.A."/>
            <person name="Tidwell J."/>
            <person name="Bellgard S.E."/>
            <person name="Bellgard M.I."/>
        </authorList>
    </citation>
    <scope>NUCLEOTIDE SEQUENCE</scope>
    <source>
        <tissue evidence="1">Shoot tissue taken approximately 20 cm above the soil surface</tissue>
    </source>
</reference>
<dbReference type="AlphaFoldDB" id="A0A0A9B219"/>
<evidence type="ECO:0000313" key="1">
    <source>
        <dbReference type="EMBL" id="JAD53377.1"/>
    </source>
</evidence>
<organism evidence="1">
    <name type="scientific">Arundo donax</name>
    <name type="common">Giant reed</name>
    <name type="synonym">Donax arundinaceus</name>
    <dbReference type="NCBI Taxonomy" id="35708"/>
    <lineage>
        <taxon>Eukaryota</taxon>
        <taxon>Viridiplantae</taxon>
        <taxon>Streptophyta</taxon>
        <taxon>Embryophyta</taxon>
        <taxon>Tracheophyta</taxon>
        <taxon>Spermatophyta</taxon>
        <taxon>Magnoliopsida</taxon>
        <taxon>Liliopsida</taxon>
        <taxon>Poales</taxon>
        <taxon>Poaceae</taxon>
        <taxon>PACMAD clade</taxon>
        <taxon>Arundinoideae</taxon>
        <taxon>Arundineae</taxon>
        <taxon>Arundo</taxon>
    </lineage>
</organism>
<accession>A0A0A9B219</accession>
<protein>
    <submittedName>
        <fullName evidence="1">Uncharacterized protein</fullName>
    </submittedName>
</protein>
<proteinExistence type="predicted"/>
<sequence length="30" mass="3467">MAGYFGPKVIYYSSFQIQQEVKMHDALSDI</sequence>
<dbReference type="EMBL" id="GBRH01244518">
    <property type="protein sequence ID" value="JAD53377.1"/>
    <property type="molecule type" value="Transcribed_RNA"/>
</dbReference>